<evidence type="ECO:0000313" key="2">
    <source>
        <dbReference type="EMBL" id="EDX06014.1"/>
    </source>
</evidence>
<keyword evidence="3" id="KW-1185">Reference proteome</keyword>
<dbReference type="GO" id="GO:0008347">
    <property type="term" value="P:glial cell migration"/>
    <property type="evidence" value="ECO:0007669"/>
    <property type="project" value="EnsemblMetazoa"/>
</dbReference>
<dbReference type="GO" id="GO:0000981">
    <property type="term" value="F:DNA-binding transcription factor activity, RNA polymerase II-specific"/>
    <property type="evidence" value="ECO:0007669"/>
    <property type="project" value="EnsemblMetazoa"/>
</dbReference>
<dbReference type="GO" id="GO:0045944">
    <property type="term" value="P:positive regulation of transcription by RNA polymerase II"/>
    <property type="evidence" value="ECO:0007669"/>
    <property type="project" value="EnsemblMetazoa"/>
</dbReference>
<evidence type="ECO:0000313" key="3">
    <source>
        <dbReference type="Proteomes" id="UP000000304"/>
    </source>
</evidence>
<dbReference type="GO" id="GO:0007283">
    <property type="term" value="P:spermatogenesis"/>
    <property type="evidence" value="ECO:0007669"/>
    <property type="project" value="EnsemblMetazoa"/>
</dbReference>
<accession>B4QEA5</accession>
<dbReference type="HOGENOM" id="CLU_2111420_0_0_1"/>
<name>B4QEA5_DROSI</name>
<sequence length="115" mass="11511">MLQHPATDFYDLAAANAAAVLTARHTPPYSPTGLSGSVALHNNNNSSTSNNNNSTLDIMAHNGGGAGSGLHLTSGSNGGGGVVSSGGSGGRENLPSFGFTQEQVACVCEVTTNYM</sequence>
<evidence type="ECO:0000256" key="1">
    <source>
        <dbReference type="SAM" id="MobiDB-lite"/>
    </source>
</evidence>
<dbReference type="Bgee" id="FBgn0182248">
    <property type="expression patterns" value="Expressed in embryo and 3 other cell types or tissues"/>
</dbReference>
<organism evidence="2 3">
    <name type="scientific">Drosophila simulans</name>
    <name type="common">Fruit fly</name>
    <dbReference type="NCBI Taxonomy" id="7240"/>
    <lineage>
        <taxon>Eukaryota</taxon>
        <taxon>Metazoa</taxon>
        <taxon>Ecdysozoa</taxon>
        <taxon>Arthropoda</taxon>
        <taxon>Hexapoda</taxon>
        <taxon>Insecta</taxon>
        <taxon>Pterygota</taxon>
        <taxon>Neoptera</taxon>
        <taxon>Endopterygota</taxon>
        <taxon>Diptera</taxon>
        <taxon>Brachycera</taxon>
        <taxon>Muscomorpha</taxon>
        <taxon>Ephydroidea</taxon>
        <taxon>Drosophilidae</taxon>
        <taxon>Drosophila</taxon>
        <taxon>Sophophora</taxon>
    </lineage>
</organism>
<dbReference type="GO" id="GO:0043565">
    <property type="term" value="F:sequence-specific DNA binding"/>
    <property type="evidence" value="ECO:0007669"/>
    <property type="project" value="EnsemblMetazoa"/>
</dbReference>
<dbReference type="GO" id="GO:0035271">
    <property type="term" value="P:ring gland development"/>
    <property type="evidence" value="ECO:0007669"/>
    <property type="project" value="EnsemblMetazoa"/>
</dbReference>
<feature type="compositionally biased region" description="Gly residues" evidence="1">
    <location>
        <begin position="76"/>
        <end position="89"/>
    </location>
</feature>
<dbReference type="GO" id="GO:0001744">
    <property type="term" value="P:insect visual primordium formation"/>
    <property type="evidence" value="ECO:0007669"/>
    <property type="project" value="EnsemblMetazoa"/>
</dbReference>
<dbReference type="Proteomes" id="UP000000304">
    <property type="component" value="Chromosome 2R"/>
</dbReference>
<dbReference type="GO" id="GO:0001223">
    <property type="term" value="F:transcription coactivator binding"/>
    <property type="evidence" value="ECO:0007669"/>
    <property type="project" value="EnsemblMetazoa"/>
</dbReference>
<dbReference type="GO" id="GO:0001222">
    <property type="term" value="F:transcription corepressor binding"/>
    <property type="evidence" value="ECO:0007669"/>
    <property type="project" value="EnsemblMetazoa"/>
</dbReference>
<proteinExistence type="predicted"/>
<reference evidence="2 3" key="1">
    <citation type="journal article" date="2007" name="Nature">
        <title>Evolution of genes and genomes on the Drosophila phylogeny.</title>
        <authorList>
            <consortium name="Drosophila 12 Genomes Consortium"/>
            <person name="Clark A.G."/>
            <person name="Eisen M.B."/>
            <person name="Smith D.R."/>
            <person name="Bergman C.M."/>
            <person name="Oliver B."/>
            <person name="Markow T.A."/>
            <person name="Kaufman T.C."/>
            <person name="Kellis M."/>
            <person name="Gelbart W."/>
            <person name="Iyer V.N."/>
            <person name="Pollard D.A."/>
            <person name="Sackton T.B."/>
            <person name="Larracuente A.M."/>
            <person name="Singh N.D."/>
            <person name="Abad J.P."/>
            <person name="Abt D.N."/>
            <person name="Adryan B."/>
            <person name="Aguade M."/>
            <person name="Akashi H."/>
            <person name="Anderson W.W."/>
            <person name="Aquadro C.F."/>
            <person name="Ardell D.H."/>
            <person name="Arguello R."/>
            <person name="Artieri C.G."/>
            <person name="Barbash D.A."/>
            <person name="Barker D."/>
            <person name="Barsanti P."/>
            <person name="Batterham P."/>
            <person name="Batzoglou S."/>
            <person name="Begun D."/>
            <person name="Bhutkar A."/>
            <person name="Blanco E."/>
            <person name="Bosak S.A."/>
            <person name="Bradley R.K."/>
            <person name="Brand A.D."/>
            <person name="Brent M.R."/>
            <person name="Brooks A.N."/>
            <person name="Brown R.H."/>
            <person name="Butlin R.K."/>
            <person name="Caggese C."/>
            <person name="Calvi B.R."/>
            <person name="Bernardo de Carvalho A."/>
            <person name="Caspi A."/>
            <person name="Castrezana S."/>
            <person name="Celniker S.E."/>
            <person name="Chang J.L."/>
            <person name="Chapple C."/>
            <person name="Chatterji S."/>
            <person name="Chinwalla A."/>
            <person name="Civetta A."/>
            <person name="Clifton S.W."/>
            <person name="Comeron J.M."/>
            <person name="Costello J.C."/>
            <person name="Coyne J.A."/>
            <person name="Daub J."/>
            <person name="David R.G."/>
            <person name="Delcher A.L."/>
            <person name="Delehaunty K."/>
            <person name="Do C.B."/>
            <person name="Ebling H."/>
            <person name="Edwards K."/>
            <person name="Eickbush T."/>
            <person name="Evans J.D."/>
            <person name="Filipski A."/>
            <person name="Findeiss S."/>
            <person name="Freyhult E."/>
            <person name="Fulton L."/>
            <person name="Fulton R."/>
            <person name="Garcia A.C."/>
            <person name="Gardiner A."/>
            <person name="Garfield D.A."/>
            <person name="Garvin B.E."/>
            <person name="Gibson G."/>
            <person name="Gilbert D."/>
            <person name="Gnerre S."/>
            <person name="Godfrey J."/>
            <person name="Good R."/>
            <person name="Gotea V."/>
            <person name="Gravely B."/>
            <person name="Greenberg A.J."/>
            <person name="Griffiths-Jones S."/>
            <person name="Gross S."/>
            <person name="Guigo R."/>
            <person name="Gustafson E.A."/>
            <person name="Haerty W."/>
            <person name="Hahn M.W."/>
            <person name="Halligan D.L."/>
            <person name="Halpern A.L."/>
            <person name="Halter G.M."/>
            <person name="Han M.V."/>
            <person name="Heger A."/>
            <person name="Hillier L."/>
            <person name="Hinrichs A.S."/>
            <person name="Holmes I."/>
            <person name="Hoskins R.A."/>
            <person name="Hubisz M.J."/>
            <person name="Hultmark D."/>
            <person name="Huntley M.A."/>
            <person name="Jaffe D.B."/>
            <person name="Jagadeeshan S."/>
            <person name="Jeck W.R."/>
            <person name="Johnson J."/>
            <person name="Jones C.D."/>
            <person name="Jordan W.C."/>
            <person name="Karpen G.H."/>
            <person name="Kataoka E."/>
            <person name="Keightley P.D."/>
            <person name="Kheradpour P."/>
            <person name="Kirkness E.F."/>
            <person name="Koerich L.B."/>
            <person name="Kristiansen K."/>
            <person name="Kudrna D."/>
            <person name="Kulathinal R.J."/>
            <person name="Kumar S."/>
            <person name="Kwok R."/>
            <person name="Lander E."/>
            <person name="Langley C.H."/>
            <person name="Lapoint R."/>
            <person name="Lazzaro B.P."/>
            <person name="Lee S.J."/>
            <person name="Levesque L."/>
            <person name="Li R."/>
            <person name="Lin C.F."/>
            <person name="Lin M.F."/>
            <person name="Lindblad-Toh K."/>
            <person name="Llopart A."/>
            <person name="Long M."/>
            <person name="Low L."/>
            <person name="Lozovsky E."/>
            <person name="Lu J."/>
            <person name="Luo M."/>
            <person name="Machado C.A."/>
            <person name="Makalowski W."/>
            <person name="Marzo M."/>
            <person name="Matsuda M."/>
            <person name="Matzkin L."/>
            <person name="McAllister B."/>
            <person name="McBride C.S."/>
            <person name="McKernan B."/>
            <person name="McKernan K."/>
            <person name="Mendez-Lago M."/>
            <person name="Minx P."/>
            <person name="Mollenhauer M.U."/>
            <person name="Montooth K."/>
            <person name="Mount S.M."/>
            <person name="Mu X."/>
            <person name="Myers E."/>
            <person name="Negre B."/>
            <person name="Newfeld S."/>
            <person name="Nielsen R."/>
            <person name="Noor M.A."/>
            <person name="O'Grady P."/>
            <person name="Pachter L."/>
            <person name="Papaceit M."/>
            <person name="Parisi M.J."/>
            <person name="Parisi M."/>
            <person name="Parts L."/>
            <person name="Pedersen J.S."/>
            <person name="Pesole G."/>
            <person name="Phillippy A.M."/>
            <person name="Ponting C.P."/>
            <person name="Pop M."/>
            <person name="Porcelli D."/>
            <person name="Powell J.R."/>
            <person name="Prohaska S."/>
            <person name="Pruitt K."/>
            <person name="Puig M."/>
            <person name="Quesneville H."/>
            <person name="Ram K.R."/>
            <person name="Rand D."/>
            <person name="Rasmussen M.D."/>
            <person name="Reed L.K."/>
            <person name="Reenan R."/>
            <person name="Reily A."/>
            <person name="Remington K.A."/>
            <person name="Rieger T.T."/>
            <person name="Ritchie M.G."/>
            <person name="Robin C."/>
            <person name="Rogers Y.H."/>
            <person name="Rohde C."/>
            <person name="Rozas J."/>
            <person name="Rubenfield M.J."/>
            <person name="Ruiz A."/>
            <person name="Russo S."/>
            <person name="Salzberg S.L."/>
            <person name="Sanchez-Gracia A."/>
            <person name="Saranga D.J."/>
            <person name="Sato H."/>
            <person name="Schaeffer S.W."/>
            <person name="Schatz M.C."/>
            <person name="Schlenke T."/>
            <person name="Schwartz R."/>
            <person name="Segarra C."/>
            <person name="Singh R.S."/>
            <person name="Sirot L."/>
            <person name="Sirota M."/>
            <person name="Sisneros N.B."/>
            <person name="Smith C.D."/>
            <person name="Smith T.F."/>
            <person name="Spieth J."/>
            <person name="Stage D.E."/>
            <person name="Stark A."/>
            <person name="Stephan W."/>
            <person name="Strausberg R.L."/>
            <person name="Strempel S."/>
            <person name="Sturgill D."/>
            <person name="Sutton G."/>
            <person name="Sutton G.G."/>
            <person name="Tao W."/>
            <person name="Teichmann S."/>
            <person name="Tobari Y.N."/>
            <person name="Tomimura Y."/>
            <person name="Tsolas J.M."/>
            <person name="Valente V.L."/>
            <person name="Venter E."/>
            <person name="Venter J.C."/>
            <person name="Vicario S."/>
            <person name="Vieira F.G."/>
            <person name="Vilella A.J."/>
            <person name="Villasante A."/>
            <person name="Walenz B."/>
            <person name="Wang J."/>
            <person name="Wasserman M."/>
            <person name="Watts T."/>
            <person name="Wilson D."/>
            <person name="Wilson R.K."/>
            <person name="Wing R.A."/>
            <person name="Wolfner M.F."/>
            <person name="Wong A."/>
            <person name="Wong G.K."/>
            <person name="Wu C.I."/>
            <person name="Wu G."/>
            <person name="Yamamoto D."/>
            <person name="Yang H.P."/>
            <person name="Yang S.P."/>
            <person name="Yorke J.A."/>
            <person name="Yoshida K."/>
            <person name="Zdobnov E."/>
            <person name="Zhang P."/>
            <person name="Zhang Y."/>
            <person name="Zimin A.V."/>
            <person name="Baldwin J."/>
            <person name="Abdouelleil A."/>
            <person name="Abdulkadir J."/>
            <person name="Abebe A."/>
            <person name="Abera B."/>
            <person name="Abreu J."/>
            <person name="Acer S.C."/>
            <person name="Aftuck L."/>
            <person name="Alexander A."/>
            <person name="An P."/>
            <person name="Anderson E."/>
            <person name="Anderson S."/>
            <person name="Arachi H."/>
            <person name="Azer M."/>
            <person name="Bachantsang P."/>
            <person name="Barry A."/>
            <person name="Bayul T."/>
            <person name="Berlin A."/>
            <person name="Bessette D."/>
            <person name="Bloom T."/>
            <person name="Blye J."/>
            <person name="Boguslavskiy L."/>
            <person name="Bonnet C."/>
            <person name="Boukhgalter B."/>
            <person name="Bourzgui I."/>
            <person name="Brown A."/>
            <person name="Cahill P."/>
            <person name="Channer S."/>
            <person name="Cheshatsang Y."/>
            <person name="Chuda L."/>
            <person name="Citroen M."/>
            <person name="Collymore A."/>
            <person name="Cooke P."/>
            <person name="Costello M."/>
            <person name="D'Aco K."/>
            <person name="Daza R."/>
            <person name="De Haan G."/>
            <person name="DeGray S."/>
            <person name="DeMaso C."/>
            <person name="Dhargay N."/>
            <person name="Dooley K."/>
            <person name="Dooley E."/>
            <person name="Doricent M."/>
            <person name="Dorje P."/>
            <person name="Dorjee K."/>
            <person name="Dupes A."/>
            <person name="Elong R."/>
            <person name="Falk J."/>
            <person name="Farina A."/>
            <person name="Faro S."/>
            <person name="Ferguson D."/>
            <person name="Fisher S."/>
            <person name="Foley C.D."/>
            <person name="Franke A."/>
            <person name="Friedrich D."/>
            <person name="Gadbois L."/>
            <person name="Gearin G."/>
            <person name="Gearin C.R."/>
            <person name="Giannoukos G."/>
            <person name="Goode T."/>
            <person name="Graham J."/>
            <person name="Grandbois E."/>
            <person name="Grewal S."/>
            <person name="Gyaltsen K."/>
            <person name="Hafez N."/>
            <person name="Hagos B."/>
            <person name="Hall J."/>
            <person name="Henson C."/>
            <person name="Hollinger A."/>
            <person name="Honan T."/>
            <person name="Huard M.D."/>
            <person name="Hughes L."/>
            <person name="Hurhula B."/>
            <person name="Husby M.E."/>
            <person name="Kamat A."/>
            <person name="Kanga B."/>
            <person name="Kashin S."/>
            <person name="Khazanovich D."/>
            <person name="Kisner P."/>
            <person name="Lance K."/>
            <person name="Lara M."/>
            <person name="Lee W."/>
            <person name="Lennon N."/>
            <person name="Letendre F."/>
            <person name="LeVine R."/>
            <person name="Lipovsky A."/>
            <person name="Liu X."/>
            <person name="Liu J."/>
            <person name="Liu S."/>
            <person name="Lokyitsang T."/>
            <person name="Lokyitsang Y."/>
            <person name="Lubonja R."/>
            <person name="Lui A."/>
            <person name="MacDonald P."/>
            <person name="Magnisalis V."/>
            <person name="Maru K."/>
            <person name="Matthews C."/>
            <person name="McCusker W."/>
            <person name="McDonough S."/>
            <person name="Mehta T."/>
            <person name="Meldrim J."/>
            <person name="Meneus L."/>
            <person name="Mihai O."/>
            <person name="Mihalev A."/>
            <person name="Mihova T."/>
            <person name="Mittelman R."/>
            <person name="Mlenga V."/>
            <person name="Montmayeur A."/>
            <person name="Mulrain L."/>
            <person name="Navidi A."/>
            <person name="Naylor J."/>
            <person name="Negash T."/>
            <person name="Nguyen T."/>
            <person name="Nguyen N."/>
            <person name="Nicol R."/>
            <person name="Norbu C."/>
            <person name="Norbu N."/>
            <person name="Novod N."/>
            <person name="O'Neill B."/>
            <person name="Osman S."/>
            <person name="Markiewicz E."/>
            <person name="Oyono O.L."/>
            <person name="Patti C."/>
            <person name="Phunkhang P."/>
            <person name="Pierre F."/>
            <person name="Priest M."/>
            <person name="Raghuraman S."/>
            <person name="Rege F."/>
            <person name="Reyes R."/>
            <person name="Rise C."/>
            <person name="Rogov P."/>
            <person name="Ross K."/>
            <person name="Ryan E."/>
            <person name="Settipalli S."/>
            <person name="Shea T."/>
            <person name="Sherpa N."/>
            <person name="Shi L."/>
            <person name="Shih D."/>
            <person name="Sparrow T."/>
            <person name="Spaulding J."/>
            <person name="Stalker J."/>
            <person name="Stange-Thomann N."/>
            <person name="Stavropoulos S."/>
            <person name="Stone C."/>
            <person name="Strader C."/>
            <person name="Tesfaye S."/>
            <person name="Thomson T."/>
            <person name="Thoulutsang Y."/>
            <person name="Thoulutsang D."/>
            <person name="Topham K."/>
            <person name="Topping I."/>
            <person name="Tsamla T."/>
            <person name="Vassiliev H."/>
            <person name="Vo A."/>
            <person name="Wangchuk T."/>
            <person name="Wangdi T."/>
            <person name="Weiand M."/>
            <person name="Wilkinson J."/>
            <person name="Wilson A."/>
            <person name="Yadav S."/>
            <person name="Young G."/>
            <person name="Yu Q."/>
            <person name="Zembek L."/>
            <person name="Zhong D."/>
            <person name="Zimmer A."/>
            <person name="Zwirko Z."/>
            <person name="Jaffe D.B."/>
            <person name="Alvarez P."/>
            <person name="Brockman W."/>
            <person name="Butler J."/>
            <person name="Chin C."/>
            <person name="Gnerre S."/>
            <person name="Grabherr M."/>
            <person name="Kleber M."/>
            <person name="Mauceli E."/>
            <person name="MacCallum I."/>
        </authorList>
    </citation>
    <scope>NUCLEOTIDE SEQUENCE [LARGE SCALE GENOMIC DNA]</scope>
    <source>
        <strain evidence="3">white501</strain>
    </source>
</reference>
<dbReference type="GO" id="GO:0001745">
    <property type="term" value="P:compound eye morphogenesis"/>
    <property type="evidence" value="ECO:0007669"/>
    <property type="project" value="EnsemblMetazoa"/>
</dbReference>
<dbReference type="STRING" id="7240.B4QEA5"/>
<feature type="region of interest" description="Disordered" evidence="1">
    <location>
        <begin position="67"/>
        <end position="89"/>
    </location>
</feature>
<dbReference type="EMBL" id="CM000362">
    <property type="protein sequence ID" value="EDX06014.1"/>
    <property type="molecule type" value="Genomic_DNA"/>
</dbReference>
<dbReference type="GO" id="GO:0005634">
    <property type="term" value="C:nucleus"/>
    <property type="evidence" value="ECO:0007669"/>
    <property type="project" value="EnsemblMetazoa"/>
</dbReference>
<dbReference type="GO" id="GO:0007623">
    <property type="term" value="P:circadian rhythm"/>
    <property type="evidence" value="ECO:0007669"/>
    <property type="project" value="EnsemblMetazoa"/>
</dbReference>
<protein>
    <submittedName>
        <fullName evidence="2">GD10482</fullName>
    </submittedName>
</protein>
<dbReference type="AlphaFoldDB" id="B4QEA5"/>
<dbReference type="GO" id="GO:0009649">
    <property type="term" value="P:entrainment of circadian clock"/>
    <property type="evidence" value="ECO:0007669"/>
    <property type="project" value="EnsemblMetazoa"/>
</dbReference>
<dbReference type="GO" id="GO:0001746">
    <property type="term" value="P:Bolwig's organ morphogenesis"/>
    <property type="evidence" value="ECO:0007669"/>
    <property type="project" value="EnsemblMetazoa"/>
</dbReference>
<dbReference type="OrthoDB" id="3501850at2759"/>
<gene>
    <name evidence="2" type="primary">Dsim\GD10482</name>
    <name evidence="2" type="ORF">Dsim_GD10482</name>
</gene>